<reference evidence="1" key="1">
    <citation type="submission" date="2018-02" db="EMBL/GenBank/DDBJ databases">
        <title>Rhizophora mucronata_Transcriptome.</title>
        <authorList>
            <person name="Meera S.P."/>
            <person name="Sreeshan A."/>
            <person name="Augustine A."/>
        </authorList>
    </citation>
    <scope>NUCLEOTIDE SEQUENCE</scope>
    <source>
        <tissue evidence="1">Leaf</tissue>
    </source>
</reference>
<organism evidence="1">
    <name type="scientific">Rhizophora mucronata</name>
    <name type="common">Asiatic mangrove</name>
    <dbReference type="NCBI Taxonomy" id="61149"/>
    <lineage>
        <taxon>Eukaryota</taxon>
        <taxon>Viridiplantae</taxon>
        <taxon>Streptophyta</taxon>
        <taxon>Embryophyta</taxon>
        <taxon>Tracheophyta</taxon>
        <taxon>Spermatophyta</taxon>
        <taxon>Magnoliopsida</taxon>
        <taxon>eudicotyledons</taxon>
        <taxon>Gunneridae</taxon>
        <taxon>Pentapetalae</taxon>
        <taxon>rosids</taxon>
        <taxon>fabids</taxon>
        <taxon>Malpighiales</taxon>
        <taxon>Rhizophoraceae</taxon>
        <taxon>Rhizophora</taxon>
    </lineage>
</organism>
<protein>
    <submittedName>
        <fullName evidence="1">Uncharacterized protein</fullName>
    </submittedName>
</protein>
<accession>A0A2P2NTZ7</accession>
<dbReference type="EMBL" id="GGEC01065461">
    <property type="protein sequence ID" value="MBX45945.1"/>
    <property type="molecule type" value="Transcribed_RNA"/>
</dbReference>
<proteinExistence type="predicted"/>
<evidence type="ECO:0000313" key="1">
    <source>
        <dbReference type="EMBL" id="MBX45945.1"/>
    </source>
</evidence>
<name>A0A2P2NTZ7_RHIMU</name>
<sequence length="42" mass="4764">MFSSHQHLFYDRNVTLLGFILLRGAGTANLTSLKLLCRENPD</sequence>
<dbReference type="AlphaFoldDB" id="A0A2P2NTZ7"/>